<sequence>MVGSSMEGGADGDAGCCGVGDTSPGTIVWVRRRNGSWWPGRILGPEELPPSQIMSPRSGTPVKLLGREDASVDWYNLEKSKRVKAFRCGEFDACIEKAEATQGTLVKKREKYARREDAILHALELERKQLASKYQTQGFKPGPPGSISACTKHRKDLGSTRYKSKKSKKRKDASVPPEVKKEAGHCFLHAGSKRNFSECLAQGNAVSNHMGDFSHLRSHGGATLVSKERSTIVKKNRSDGSDFEDSLVSKSDRRRPLAQVLHGSEKSPHHLEHNDDYGTLLIGENNNPSLATSRSRRRADFENESYLQPGYFSEEHTSSDFVEKQITESSERECSESETEDDAELLRNATVVLPIETQAPDPYPIPVSDKFRHVDYDDNEATYSTYMPQLNESEEEDGSSELGVSQWHMKGKRNSRNAAKKLVDMTDGNTWLNKYNSSLKGSLRRTNGGNPRKESMHSSGEQFLGQSFYQVKEEPSYDSDETDLFEGTSHSEANLYHGKKYHSSLRATRDLSRSYSYFNDFENDSSNVSPLNKDADRIYHVDRNAYWDGPSFYQRRFTSRFGGMGPMLFDVDLKVQASYQGEHVPLVSLMSRLNGKAIVGHPIQIEILEDGSTDHLVFCSDSSLQESTAAAPGWPTGRRTAMQRIPRSNPSGTLLDGDNDGGLAYSDWEMKPTLRKYSSSSNHQVKTNKKSSSNARRSSSKSHKKSSKKANLSSQKVRVLSSISTGKKHHGEGSQAKAHWRNDLFAGLIRSGGAVPLVTCVPTKVVFTRILEAVGRPPLSVAHRVRMASPSLRDPP</sequence>
<dbReference type="InterPro" id="IPR000313">
    <property type="entry name" value="PWWP_dom"/>
</dbReference>
<organism evidence="3 4">
    <name type="scientific">Urochloa decumbens</name>
    <dbReference type="NCBI Taxonomy" id="240449"/>
    <lineage>
        <taxon>Eukaryota</taxon>
        <taxon>Viridiplantae</taxon>
        <taxon>Streptophyta</taxon>
        <taxon>Embryophyta</taxon>
        <taxon>Tracheophyta</taxon>
        <taxon>Spermatophyta</taxon>
        <taxon>Magnoliopsida</taxon>
        <taxon>Liliopsida</taxon>
        <taxon>Poales</taxon>
        <taxon>Poaceae</taxon>
        <taxon>PACMAD clade</taxon>
        <taxon>Panicoideae</taxon>
        <taxon>Panicodae</taxon>
        <taxon>Paniceae</taxon>
        <taxon>Melinidinae</taxon>
        <taxon>Urochloa</taxon>
    </lineage>
</organism>
<feature type="region of interest" description="Disordered" evidence="1">
    <location>
        <begin position="627"/>
        <end position="658"/>
    </location>
</feature>
<dbReference type="CDD" id="cd05162">
    <property type="entry name" value="PWWP"/>
    <property type="match status" value="1"/>
</dbReference>
<proteinExistence type="predicted"/>
<dbReference type="PANTHER" id="PTHR33697">
    <property type="entry name" value="T17B22.17 PROTEIN-RELATED"/>
    <property type="match status" value="1"/>
</dbReference>
<evidence type="ECO:0000313" key="3">
    <source>
        <dbReference type="EMBL" id="CAL5019029.1"/>
    </source>
</evidence>
<dbReference type="SUPFAM" id="SSF63748">
    <property type="entry name" value="Tudor/PWWP/MBT"/>
    <property type="match status" value="1"/>
</dbReference>
<dbReference type="PANTHER" id="PTHR33697:SF2">
    <property type="entry name" value="T17B22.17 PROTEIN"/>
    <property type="match status" value="1"/>
</dbReference>
<feature type="region of interest" description="Disordered" evidence="1">
    <location>
        <begin position="136"/>
        <end position="178"/>
    </location>
</feature>
<feature type="domain" description="PWWP" evidence="2">
    <location>
        <begin position="24"/>
        <end position="79"/>
    </location>
</feature>
<dbReference type="Pfam" id="PF00855">
    <property type="entry name" value="PWWP"/>
    <property type="match status" value="1"/>
</dbReference>
<evidence type="ECO:0000313" key="4">
    <source>
        <dbReference type="Proteomes" id="UP001497457"/>
    </source>
</evidence>
<evidence type="ECO:0000259" key="2">
    <source>
        <dbReference type="PROSITE" id="PS50812"/>
    </source>
</evidence>
<feature type="region of interest" description="Disordered" evidence="1">
    <location>
        <begin position="675"/>
        <end position="737"/>
    </location>
</feature>
<keyword evidence="4" id="KW-1185">Reference proteome</keyword>
<dbReference type="InterPro" id="IPR044679">
    <property type="entry name" value="PWWP2-like"/>
</dbReference>
<protein>
    <recommendedName>
        <fullName evidence="2">PWWP domain-containing protein</fullName>
    </recommendedName>
</protein>
<feature type="compositionally biased region" description="Polar residues" evidence="1">
    <location>
        <begin position="676"/>
        <end position="685"/>
    </location>
</feature>
<feature type="compositionally biased region" description="Basic and acidic residues" evidence="1">
    <location>
        <begin position="227"/>
        <end position="240"/>
    </location>
</feature>
<feature type="compositionally biased region" description="Basic residues" evidence="1">
    <location>
        <begin position="162"/>
        <end position="171"/>
    </location>
</feature>
<accession>A0ABC9CEH8</accession>
<dbReference type="AlphaFoldDB" id="A0ABC9CEH8"/>
<name>A0ABC9CEH8_9POAL</name>
<feature type="compositionally biased region" description="Polar residues" evidence="1">
    <location>
        <begin position="284"/>
        <end position="293"/>
    </location>
</feature>
<feature type="compositionally biased region" description="Polar residues" evidence="1">
    <location>
        <begin position="440"/>
        <end position="449"/>
    </location>
</feature>
<dbReference type="Gene3D" id="2.30.30.140">
    <property type="match status" value="1"/>
</dbReference>
<evidence type="ECO:0000256" key="1">
    <source>
        <dbReference type="SAM" id="MobiDB-lite"/>
    </source>
</evidence>
<dbReference type="EMBL" id="OZ075113">
    <property type="protein sequence ID" value="CAL5019029.1"/>
    <property type="molecule type" value="Genomic_DNA"/>
</dbReference>
<feature type="region of interest" description="Disordered" evidence="1">
    <location>
        <begin position="440"/>
        <end position="461"/>
    </location>
</feature>
<reference evidence="4" key="1">
    <citation type="submission" date="2024-06" db="EMBL/GenBank/DDBJ databases">
        <authorList>
            <person name="Ryan C."/>
        </authorList>
    </citation>
    <scope>NUCLEOTIDE SEQUENCE [LARGE SCALE GENOMIC DNA]</scope>
</reference>
<feature type="compositionally biased region" description="Basic and acidic residues" evidence="1">
    <location>
        <begin position="263"/>
        <end position="276"/>
    </location>
</feature>
<feature type="region of interest" description="Disordered" evidence="1">
    <location>
        <begin position="227"/>
        <end position="298"/>
    </location>
</feature>
<dbReference type="PROSITE" id="PS50812">
    <property type="entry name" value="PWWP"/>
    <property type="match status" value="1"/>
</dbReference>
<reference evidence="3 4" key="2">
    <citation type="submission" date="2024-10" db="EMBL/GenBank/DDBJ databases">
        <authorList>
            <person name="Ryan C."/>
        </authorList>
    </citation>
    <scope>NUCLEOTIDE SEQUENCE [LARGE SCALE GENOMIC DNA]</scope>
</reference>
<dbReference type="Proteomes" id="UP001497457">
    <property type="component" value="Chromosome 3rd"/>
</dbReference>
<gene>
    <name evidence="3" type="ORF">URODEC1_LOCUS74522</name>
</gene>
<feature type="compositionally biased region" description="Basic residues" evidence="1">
    <location>
        <begin position="698"/>
        <end position="708"/>
    </location>
</feature>